<dbReference type="Proteomes" id="UP001261624">
    <property type="component" value="Unassembled WGS sequence"/>
</dbReference>
<dbReference type="Pfam" id="PF08818">
    <property type="entry name" value="DUF1801"/>
    <property type="match status" value="1"/>
</dbReference>
<evidence type="ECO:0000313" key="3">
    <source>
        <dbReference type="Proteomes" id="UP001261624"/>
    </source>
</evidence>
<keyword evidence="3" id="KW-1185">Reference proteome</keyword>
<organism evidence="2 3">
    <name type="scientific">Autumnicola patrickiae</name>
    <dbReference type="NCBI Taxonomy" id="3075591"/>
    <lineage>
        <taxon>Bacteria</taxon>
        <taxon>Pseudomonadati</taxon>
        <taxon>Bacteroidota</taxon>
        <taxon>Flavobacteriia</taxon>
        <taxon>Flavobacteriales</taxon>
        <taxon>Flavobacteriaceae</taxon>
        <taxon>Autumnicola</taxon>
    </lineage>
</organism>
<name>A0ABU3DZM0_9FLAO</name>
<dbReference type="RefSeq" id="WP_311682471.1">
    <property type="nucleotide sequence ID" value="NZ_JAVRHM010000004.1"/>
</dbReference>
<comment type="caution">
    <text evidence="2">The sequence shown here is derived from an EMBL/GenBank/DDBJ whole genome shotgun (WGS) entry which is preliminary data.</text>
</comment>
<accession>A0ABU3DZM0</accession>
<protein>
    <submittedName>
        <fullName evidence="2">DUF1801 domain-containing protein</fullName>
    </submittedName>
</protein>
<gene>
    <name evidence="2" type="ORF">RM549_05105</name>
</gene>
<dbReference type="EMBL" id="JAVRHM010000004">
    <property type="protein sequence ID" value="MDT0689151.1"/>
    <property type="molecule type" value="Genomic_DNA"/>
</dbReference>
<feature type="domain" description="YdhG-like" evidence="1">
    <location>
        <begin position="24"/>
        <end position="128"/>
    </location>
</feature>
<dbReference type="SUPFAM" id="SSF159888">
    <property type="entry name" value="YdhG-like"/>
    <property type="match status" value="1"/>
</dbReference>
<evidence type="ECO:0000259" key="1">
    <source>
        <dbReference type="Pfam" id="PF08818"/>
    </source>
</evidence>
<evidence type="ECO:0000313" key="2">
    <source>
        <dbReference type="EMBL" id="MDT0689151.1"/>
    </source>
</evidence>
<reference evidence="2 3" key="1">
    <citation type="submission" date="2023-09" db="EMBL/GenBank/DDBJ databases">
        <authorList>
            <person name="Rey-Velasco X."/>
        </authorList>
    </citation>
    <scope>NUCLEOTIDE SEQUENCE [LARGE SCALE GENOMIC DNA]</scope>
    <source>
        <strain evidence="2 3">F188</strain>
    </source>
</reference>
<sequence>MRKIILKTSPKVSGKFGNYPDDVREKLQFLRELIIETAEETEGVTELEETLKWGEPAFVTKNGSTLRVDWKEKTPNQYAMYFQCKSRLVDSFRMVFDQKLQFQGSRAIVFQINQEIPVSELKECIKASLTYHKVKHLETLGIQQTI</sequence>
<proteinExistence type="predicted"/>
<dbReference type="Gene3D" id="3.90.1150.200">
    <property type="match status" value="1"/>
</dbReference>
<dbReference type="InterPro" id="IPR014922">
    <property type="entry name" value="YdhG-like"/>
</dbReference>